<dbReference type="AlphaFoldDB" id="A0A0Y0MKS7"/>
<protein>
    <submittedName>
        <fullName evidence="1">Ornithine cyclodeaminase</fullName>
    </submittedName>
</protein>
<name>A0A0Y0MKS7_9MICO</name>
<dbReference type="OrthoDB" id="4311033at2"/>
<proteinExistence type="predicted"/>
<dbReference type="InterPro" id="IPR036291">
    <property type="entry name" value="NAD(P)-bd_dom_sf"/>
</dbReference>
<dbReference type="PANTHER" id="PTHR13812">
    <property type="entry name" value="KETIMINE REDUCTASE MU-CRYSTALLIN"/>
    <property type="match status" value="1"/>
</dbReference>
<dbReference type="InterPro" id="IPR003462">
    <property type="entry name" value="ODC_Mu_crystall"/>
</dbReference>
<evidence type="ECO:0000313" key="2">
    <source>
        <dbReference type="Proteomes" id="UP000058305"/>
    </source>
</evidence>
<dbReference type="SUPFAM" id="SSF51735">
    <property type="entry name" value="NAD(P)-binding Rossmann-fold domains"/>
    <property type="match status" value="1"/>
</dbReference>
<organism evidence="1 2">
    <name type="scientific">Microterricola viridarii</name>
    <dbReference type="NCBI Taxonomy" id="412690"/>
    <lineage>
        <taxon>Bacteria</taxon>
        <taxon>Bacillati</taxon>
        <taxon>Actinomycetota</taxon>
        <taxon>Actinomycetes</taxon>
        <taxon>Micrococcales</taxon>
        <taxon>Microbacteriaceae</taxon>
        <taxon>Microterricola</taxon>
    </lineage>
</organism>
<evidence type="ECO:0000313" key="1">
    <source>
        <dbReference type="EMBL" id="AMB57624.1"/>
    </source>
</evidence>
<sequence>MSTLPFYDAEKVFETVDFAAAVAALDAALRGGLDPAAALDRTFADVDNGQLLLMPAEGAGFTGVKLASIAPANPARGLERIQAIYLLMDTETLTPLALLDGTALTTLRTPALSAVAVDHLAPAGPASLLVIGSGPQAWGHVHAVAAVRELAEVIITGRSAEKAATLVATLRAEGYTARVGSPADAASAGIIVCATTASEPVFDGSLVSGETVVVAVGSHEPSMREIDSALMARSFVVIEDTASALREAGDVIIPIEEGSLDAGALVPLRELVTGAARPAAGQPRVFKSTGMGWEDLVVAAEVHRRAR</sequence>
<keyword evidence="2" id="KW-1185">Reference proteome</keyword>
<dbReference type="Gene3D" id="3.40.50.720">
    <property type="entry name" value="NAD(P)-binding Rossmann-like Domain"/>
    <property type="match status" value="1"/>
</dbReference>
<dbReference type="PIRSF" id="PIRSF001439">
    <property type="entry name" value="CryM"/>
    <property type="match status" value="1"/>
</dbReference>
<dbReference type="Gene3D" id="3.30.1780.10">
    <property type="entry name" value="ornithine cyclodeaminase, domain 1"/>
    <property type="match status" value="1"/>
</dbReference>
<gene>
    <name evidence="1" type="ORF">AWU67_00740</name>
</gene>
<reference evidence="2" key="2">
    <citation type="submission" date="2016-01" db="EMBL/GenBank/DDBJ databases">
        <title>First complete genome sequence of a species in the genus Microterricola, an extremophilic cold active enzyme producing strain ERGS5:02 isolated from Sikkim Himalaya.</title>
        <authorList>
            <person name="Kumar R."/>
            <person name="Singh D."/>
            <person name="Swarnkar M.K."/>
        </authorList>
    </citation>
    <scope>NUCLEOTIDE SEQUENCE [LARGE SCALE GENOMIC DNA]</scope>
    <source>
        <strain evidence="2">ERGS5:02</strain>
    </source>
</reference>
<dbReference type="EMBL" id="CP014145">
    <property type="protein sequence ID" value="AMB57624.1"/>
    <property type="molecule type" value="Genomic_DNA"/>
</dbReference>
<dbReference type="Pfam" id="PF02423">
    <property type="entry name" value="OCD_Mu_crystall"/>
    <property type="match status" value="1"/>
</dbReference>
<dbReference type="InterPro" id="IPR023401">
    <property type="entry name" value="ODC_N"/>
</dbReference>
<dbReference type="KEGG" id="mvd:AWU67_00740"/>
<dbReference type="PANTHER" id="PTHR13812:SF19">
    <property type="entry name" value="KETIMINE REDUCTASE MU-CRYSTALLIN"/>
    <property type="match status" value="1"/>
</dbReference>
<dbReference type="Proteomes" id="UP000058305">
    <property type="component" value="Chromosome"/>
</dbReference>
<dbReference type="GO" id="GO:0005737">
    <property type="term" value="C:cytoplasm"/>
    <property type="evidence" value="ECO:0007669"/>
    <property type="project" value="TreeGrafter"/>
</dbReference>
<reference evidence="1 2" key="1">
    <citation type="journal article" date="2016" name="J. Biotechnol.">
        <title>First complete genome sequence of a species in the genus Microterricola, an extremophilic cold active enzyme producing bacterial strain ERGS5:02 isolated from Sikkim Himalaya.</title>
        <authorList>
            <person name="Himanshu"/>
            <person name="Swarnkar M.K."/>
            <person name="Singh D."/>
            <person name="Kumar R."/>
        </authorList>
    </citation>
    <scope>NUCLEOTIDE SEQUENCE [LARGE SCALE GENOMIC DNA]</scope>
    <source>
        <strain evidence="1 2">ERGS5:02</strain>
    </source>
</reference>
<accession>A0A0Y0MKS7</accession>
<dbReference type="RefSeq" id="WP_067225554.1">
    <property type="nucleotide sequence ID" value="NZ_CP014145.1"/>
</dbReference>